<comment type="caution">
    <text evidence="13">The sequence shown here is derived from an EMBL/GenBank/DDBJ whole genome shotgun (WGS) entry which is preliminary data.</text>
</comment>
<dbReference type="PROSITE" id="PS50011">
    <property type="entry name" value="PROTEIN_KINASE_DOM"/>
    <property type="match status" value="1"/>
</dbReference>
<reference evidence="13 14" key="1">
    <citation type="submission" date="2019-03" db="EMBL/GenBank/DDBJ databases">
        <title>Single cell metagenomics reveals metabolic interactions within the superorganism composed of flagellate Streblomastix strix and complex community of Bacteroidetes bacteria on its surface.</title>
        <authorList>
            <person name="Treitli S.C."/>
            <person name="Kolisko M."/>
            <person name="Husnik F."/>
            <person name="Keeling P."/>
            <person name="Hampl V."/>
        </authorList>
    </citation>
    <scope>NUCLEOTIDE SEQUENCE [LARGE SCALE GENOMIC DNA]</scope>
    <source>
        <strain evidence="13">ST1C</strain>
    </source>
</reference>
<evidence type="ECO:0000256" key="8">
    <source>
        <dbReference type="ARBA" id="ARBA00047899"/>
    </source>
</evidence>
<feature type="binding site" evidence="10">
    <location>
        <position position="35"/>
    </location>
    <ligand>
        <name>ATP</name>
        <dbReference type="ChEBI" id="CHEBI:30616"/>
    </ligand>
</feature>
<keyword evidence="5 10" id="KW-0547">Nucleotide-binding</keyword>
<feature type="compositionally biased region" description="Basic and acidic residues" evidence="11">
    <location>
        <begin position="439"/>
        <end position="453"/>
    </location>
</feature>
<gene>
    <name evidence="13" type="ORF">EZS28_003807</name>
</gene>
<evidence type="ECO:0000256" key="4">
    <source>
        <dbReference type="ARBA" id="ARBA00022679"/>
    </source>
</evidence>
<name>A0A5J4X1L3_9EUKA</name>
<evidence type="ECO:0000256" key="1">
    <source>
        <dbReference type="ARBA" id="ARBA00010886"/>
    </source>
</evidence>
<dbReference type="Pfam" id="PF00069">
    <property type="entry name" value="Pkinase"/>
    <property type="match status" value="1"/>
</dbReference>
<protein>
    <recommendedName>
        <fullName evidence="2">non-specific serine/threonine protein kinase</fullName>
        <ecNumber evidence="2">2.7.11.1</ecNumber>
    </recommendedName>
</protein>
<accession>A0A5J4X1L3</accession>
<evidence type="ECO:0000313" key="14">
    <source>
        <dbReference type="Proteomes" id="UP000324800"/>
    </source>
</evidence>
<organism evidence="13 14">
    <name type="scientific">Streblomastix strix</name>
    <dbReference type="NCBI Taxonomy" id="222440"/>
    <lineage>
        <taxon>Eukaryota</taxon>
        <taxon>Metamonada</taxon>
        <taxon>Preaxostyla</taxon>
        <taxon>Oxymonadida</taxon>
        <taxon>Streblomastigidae</taxon>
        <taxon>Streblomastix</taxon>
    </lineage>
</organism>
<dbReference type="InterPro" id="IPR017441">
    <property type="entry name" value="Protein_kinase_ATP_BS"/>
</dbReference>
<keyword evidence="4" id="KW-0808">Transferase</keyword>
<dbReference type="FunFam" id="3.30.200.20:FF:000097">
    <property type="entry name" value="Probable serine/threonine-protein kinase nek1"/>
    <property type="match status" value="1"/>
</dbReference>
<dbReference type="EC" id="2.7.11.1" evidence="2"/>
<comment type="similarity">
    <text evidence="1">Belongs to the protein kinase superfamily. NEK Ser/Thr protein kinase family. NIMA subfamily.</text>
</comment>
<dbReference type="Gene3D" id="3.30.200.20">
    <property type="entry name" value="Phosphorylase Kinase, domain 1"/>
    <property type="match status" value="1"/>
</dbReference>
<dbReference type="InterPro" id="IPR051131">
    <property type="entry name" value="NEK_Ser/Thr_kinase_NIMA"/>
</dbReference>
<dbReference type="InterPro" id="IPR011009">
    <property type="entry name" value="Kinase-like_dom_sf"/>
</dbReference>
<evidence type="ECO:0000256" key="11">
    <source>
        <dbReference type="SAM" id="MobiDB-lite"/>
    </source>
</evidence>
<feature type="compositionally biased region" description="Polar residues" evidence="11">
    <location>
        <begin position="297"/>
        <end position="307"/>
    </location>
</feature>
<feature type="compositionally biased region" description="Basic and acidic residues" evidence="11">
    <location>
        <begin position="460"/>
        <end position="475"/>
    </location>
</feature>
<evidence type="ECO:0000256" key="10">
    <source>
        <dbReference type="PROSITE-ProRule" id="PRU10141"/>
    </source>
</evidence>
<feature type="domain" description="Protein kinase" evidence="12">
    <location>
        <begin position="6"/>
        <end position="268"/>
    </location>
</feature>
<dbReference type="EMBL" id="SNRW01000524">
    <property type="protein sequence ID" value="KAA6400666.1"/>
    <property type="molecule type" value="Genomic_DNA"/>
</dbReference>
<evidence type="ECO:0000256" key="2">
    <source>
        <dbReference type="ARBA" id="ARBA00012513"/>
    </source>
</evidence>
<keyword evidence="3" id="KW-0723">Serine/threonine-protein kinase</keyword>
<feature type="compositionally biased region" description="Basic and acidic residues" evidence="11">
    <location>
        <begin position="546"/>
        <end position="555"/>
    </location>
</feature>
<proteinExistence type="inferred from homology"/>
<dbReference type="CDD" id="cd08215">
    <property type="entry name" value="STKc_Nek"/>
    <property type="match status" value="1"/>
</dbReference>
<dbReference type="SUPFAM" id="SSF56112">
    <property type="entry name" value="Protein kinase-like (PK-like)"/>
    <property type="match status" value="1"/>
</dbReference>
<evidence type="ECO:0000256" key="5">
    <source>
        <dbReference type="ARBA" id="ARBA00022741"/>
    </source>
</evidence>
<dbReference type="PANTHER" id="PTHR44899">
    <property type="entry name" value="CAMK FAMILY PROTEIN KINASE"/>
    <property type="match status" value="1"/>
</dbReference>
<feature type="region of interest" description="Disordered" evidence="11">
    <location>
        <begin position="297"/>
        <end position="336"/>
    </location>
</feature>
<dbReference type="AlphaFoldDB" id="A0A5J4X1L3"/>
<dbReference type="GO" id="GO:0005524">
    <property type="term" value="F:ATP binding"/>
    <property type="evidence" value="ECO:0007669"/>
    <property type="project" value="UniProtKB-UniRule"/>
</dbReference>
<dbReference type="Gene3D" id="1.10.510.10">
    <property type="entry name" value="Transferase(Phosphotransferase) domain 1"/>
    <property type="match status" value="1"/>
</dbReference>
<feature type="region of interest" description="Disordered" evidence="11">
    <location>
        <begin position="381"/>
        <end position="413"/>
    </location>
</feature>
<evidence type="ECO:0000259" key="12">
    <source>
        <dbReference type="PROSITE" id="PS50011"/>
    </source>
</evidence>
<comment type="catalytic activity">
    <reaction evidence="9">
        <text>L-seryl-[protein] + ATP = O-phospho-L-seryl-[protein] + ADP + H(+)</text>
        <dbReference type="Rhea" id="RHEA:17989"/>
        <dbReference type="Rhea" id="RHEA-COMP:9863"/>
        <dbReference type="Rhea" id="RHEA-COMP:11604"/>
        <dbReference type="ChEBI" id="CHEBI:15378"/>
        <dbReference type="ChEBI" id="CHEBI:29999"/>
        <dbReference type="ChEBI" id="CHEBI:30616"/>
        <dbReference type="ChEBI" id="CHEBI:83421"/>
        <dbReference type="ChEBI" id="CHEBI:456216"/>
        <dbReference type="EC" id="2.7.11.1"/>
    </reaction>
</comment>
<sequence length="677" mass="78815">MSTKHFNYLYLLGKGSFGQVHAVRRIADGKIYALKEINIRNMTLKEEQEALNEIRILASFQHNNITRYYESFYENEKLCIVTELIDDGDLLQLIQLRRKMRAFLSENQIWSIFVQVSLGTLFLHEQHVLHRDIKSANVFLSKSGVVKIGDLGISKLLAGKDSLARTAIGTPYYLCPEMWQNKPYNNKSDVWSLGIVLYEMTTLNKPFQGNSMNQLHKRVSSGKYEPISNFFSNDLASVIKKILVLDPKYRPTMKEIMDMPEVTRHLYVLPGFRKFGYGNVNNGENNREQISQNYESGINKQDNNIGNIHSRRRRSKSSPPVNNHNDELDNQEENSQQDNEMIEMIQKVPQSVLYPEVKPQFHLAFPLQLKYRSQRKDLVLPAPRYQETQQLRNQYSNSPSTESMPPTSFPLNSTQDSISKVSLYSVLSAVVPGSKLIHGYDTHHDRINTERAKQLPPIRKSNDQRENEKQNKKENSNQIHQVADTERKSVQQSDSQKKPHLPLRVPLPLPIHPLAKQQQQQQLQKPQPKEPQIRQQILKQTYKEQIIKQPKHDQQSKIQPGMKLPPIDRNQQQTSREQQNFSNTDNQIEEDYDNFEAEKAILLAKQRERRALLKMQAEIQIQMDKMMQKRSLNEQQNEEMSDNFSNKDQSRELIQENDQEDKNAQNSIPRLCDDTQF</sequence>
<dbReference type="PANTHER" id="PTHR44899:SF3">
    <property type="entry name" value="SERINE_THREONINE-PROTEIN KINASE NEK1"/>
    <property type="match status" value="1"/>
</dbReference>
<dbReference type="PROSITE" id="PS00108">
    <property type="entry name" value="PROTEIN_KINASE_ST"/>
    <property type="match status" value="1"/>
</dbReference>
<dbReference type="Proteomes" id="UP000324800">
    <property type="component" value="Unassembled WGS sequence"/>
</dbReference>
<dbReference type="InterPro" id="IPR000719">
    <property type="entry name" value="Prot_kinase_dom"/>
</dbReference>
<comment type="catalytic activity">
    <reaction evidence="8">
        <text>L-threonyl-[protein] + ATP = O-phospho-L-threonyl-[protein] + ADP + H(+)</text>
        <dbReference type="Rhea" id="RHEA:46608"/>
        <dbReference type="Rhea" id="RHEA-COMP:11060"/>
        <dbReference type="Rhea" id="RHEA-COMP:11605"/>
        <dbReference type="ChEBI" id="CHEBI:15378"/>
        <dbReference type="ChEBI" id="CHEBI:30013"/>
        <dbReference type="ChEBI" id="CHEBI:30616"/>
        <dbReference type="ChEBI" id="CHEBI:61977"/>
        <dbReference type="ChEBI" id="CHEBI:456216"/>
        <dbReference type="EC" id="2.7.11.1"/>
    </reaction>
</comment>
<feature type="compositionally biased region" description="Polar residues" evidence="11">
    <location>
        <begin position="386"/>
        <end position="413"/>
    </location>
</feature>
<dbReference type="InterPro" id="IPR008271">
    <property type="entry name" value="Ser/Thr_kinase_AS"/>
</dbReference>
<evidence type="ECO:0000256" key="9">
    <source>
        <dbReference type="ARBA" id="ARBA00048679"/>
    </source>
</evidence>
<evidence type="ECO:0000256" key="3">
    <source>
        <dbReference type="ARBA" id="ARBA00022527"/>
    </source>
</evidence>
<dbReference type="SMART" id="SM00220">
    <property type="entry name" value="S_TKc"/>
    <property type="match status" value="1"/>
</dbReference>
<dbReference type="GO" id="GO:0004674">
    <property type="term" value="F:protein serine/threonine kinase activity"/>
    <property type="evidence" value="ECO:0007669"/>
    <property type="project" value="UniProtKB-KW"/>
</dbReference>
<feature type="region of interest" description="Disordered" evidence="11">
    <location>
        <begin position="626"/>
        <end position="677"/>
    </location>
</feature>
<dbReference type="PROSITE" id="PS00107">
    <property type="entry name" value="PROTEIN_KINASE_ATP"/>
    <property type="match status" value="1"/>
</dbReference>
<keyword evidence="6 13" id="KW-0418">Kinase</keyword>
<feature type="compositionally biased region" description="Polar residues" evidence="11">
    <location>
        <begin position="569"/>
        <end position="585"/>
    </location>
</feature>
<evidence type="ECO:0000313" key="13">
    <source>
        <dbReference type="EMBL" id="KAA6400666.1"/>
    </source>
</evidence>
<evidence type="ECO:0000256" key="6">
    <source>
        <dbReference type="ARBA" id="ARBA00022777"/>
    </source>
</evidence>
<feature type="region of interest" description="Disordered" evidence="11">
    <location>
        <begin position="439"/>
        <end position="507"/>
    </location>
</feature>
<feature type="region of interest" description="Disordered" evidence="11">
    <location>
        <begin position="546"/>
        <end position="585"/>
    </location>
</feature>
<evidence type="ECO:0000256" key="7">
    <source>
        <dbReference type="ARBA" id="ARBA00022840"/>
    </source>
</evidence>
<keyword evidence="7 10" id="KW-0067">ATP-binding</keyword>